<feature type="compositionally biased region" description="Basic and acidic residues" evidence="1">
    <location>
        <begin position="76"/>
        <end position="88"/>
    </location>
</feature>
<evidence type="ECO:0000313" key="3">
    <source>
        <dbReference type="Proteomes" id="UP000032180"/>
    </source>
</evidence>
<protein>
    <submittedName>
        <fullName evidence="2">Uncharacterized protein</fullName>
    </submittedName>
</protein>
<keyword evidence="3" id="KW-1185">Reference proteome</keyword>
<feature type="compositionally biased region" description="Basic and acidic residues" evidence="1">
    <location>
        <begin position="57"/>
        <end position="66"/>
    </location>
</feature>
<dbReference type="AlphaFoldDB" id="A0A0D9WYI4"/>
<feature type="region of interest" description="Disordered" evidence="1">
    <location>
        <begin position="1"/>
        <end position="88"/>
    </location>
</feature>
<feature type="compositionally biased region" description="Basic residues" evidence="1">
    <location>
        <begin position="20"/>
        <end position="29"/>
    </location>
</feature>
<name>A0A0D9WYI4_9ORYZ</name>
<dbReference type="STRING" id="77586.A0A0D9WYI4"/>
<reference evidence="3" key="2">
    <citation type="submission" date="2013-12" db="EMBL/GenBank/DDBJ databases">
        <authorList>
            <person name="Yu Y."/>
            <person name="Lee S."/>
            <person name="de Baynast K."/>
            <person name="Wissotski M."/>
            <person name="Liu L."/>
            <person name="Talag J."/>
            <person name="Goicoechea J."/>
            <person name="Angelova A."/>
            <person name="Jetty R."/>
            <person name="Kudrna D."/>
            <person name="Golser W."/>
            <person name="Rivera L."/>
            <person name="Zhang J."/>
            <person name="Wing R."/>
        </authorList>
    </citation>
    <scope>NUCLEOTIDE SEQUENCE</scope>
</reference>
<dbReference type="EnsemblPlants" id="LPERR07G11110.1">
    <property type="protein sequence ID" value="LPERR07G11110.1"/>
    <property type="gene ID" value="LPERR07G11110"/>
</dbReference>
<accession>A0A0D9WYI4</accession>
<organism evidence="2 3">
    <name type="scientific">Leersia perrieri</name>
    <dbReference type="NCBI Taxonomy" id="77586"/>
    <lineage>
        <taxon>Eukaryota</taxon>
        <taxon>Viridiplantae</taxon>
        <taxon>Streptophyta</taxon>
        <taxon>Embryophyta</taxon>
        <taxon>Tracheophyta</taxon>
        <taxon>Spermatophyta</taxon>
        <taxon>Magnoliopsida</taxon>
        <taxon>Liliopsida</taxon>
        <taxon>Poales</taxon>
        <taxon>Poaceae</taxon>
        <taxon>BOP clade</taxon>
        <taxon>Oryzoideae</taxon>
        <taxon>Oryzeae</taxon>
        <taxon>Oryzinae</taxon>
        <taxon>Leersia</taxon>
    </lineage>
</organism>
<proteinExistence type="predicted"/>
<dbReference type="Proteomes" id="UP000032180">
    <property type="component" value="Chromosome 7"/>
</dbReference>
<dbReference type="HOGENOM" id="CLU_919483_0_0_1"/>
<reference evidence="2" key="3">
    <citation type="submission" date="2015-04" db="UniProtKB">
        <authorList>
            <consortium name="EnsemblPlants"/>
        </authorList>
    </citation>
    <scope>IDENTIFICATION</scope>
</reference>
<sequence>MPKDTQGSSRDSELMPPTIHGKRSARPRGRNYTPWTPLQGLLNSIKKMKMYGNDESGSSKDMRSAEGDGMSSDSSENAHKLEENNGEDTKYKLLAIKTELTERIDPITRGKRSVRPRAKELALPASQDELQKVETGQNRRWDGLAVYTRKNKTISKGKEKSGTDNNAIKEVKNNTSAAANKKDGALSPDTPMESANALEPQPVAQAIDINHPMVDRNADSEAALASIYGEPSKWDLCITFAVKLLMDEMPLPEHAAEVEEFFRQKMNSANNTKAGRSVY</sequence>
<reference evidence="2 3" key="1">
    <citation type="submission" date="2012-08" db="EMBL/GenBank/DDBJ databases">
        <title>Oryza genome evolution.</title>
        <authorList>
            <person name="Wing R.A."/>
        </authorList>
    </citation>
    <scope>NUCLEOTIDE SEQUENCE</scope>
</reference>
<dbReference type="Gramene" id="LPERR07G11110.1">
    <property type="protein sequence ID" value="LPERR07G11110.1"/>
    <property type="gene ID" value="LPERR07G11110"/>
</dbReference>
<feature type="region of interest" description="Disordered" evidence="1">
    <location>
        <begin position="172"/>
        <end position="193"/>
    </location>
</feature>
<evidence type="ECO:0000256" key="1">
    <source>
        <dbReference type="SAM" id="MobiDB-lite"/>
    </source>
</evidence>
<evidence type="ECO:0000313" key="2">
    <source>
        <dbReference type="EnsemblPlants" id="LPERR07G11110.1"/>
    </source>
</evidence>